<feature type="domain" description="FYVE-type" evidence="7">
    <location>
        <begin position="151"/>
        <end position="211"/>
    </location>
</feature>
<dbReference type="InterPro" id="IPR013083">
    <property type="entry name" value="Znf_RING/FYVE/PHD"/>
</dbReference>
<evidence type="ECO:0000313" key="8">
    <source>
        <dbReference type="Ensembl" id="ENSSPAP00000021655.1"/>
    </source>
</evidence>
<dbReference type="AlphaFoldDB" id="A0A3B5ALB8"/>
<evidence type="ECO:0000256" key="1">
    <source>
        <dbReference type="ARBA" id="ARBA00022723"/>
    </source>
</evidence>
<evidence type="ECO:0000313" key="9">
    <source>
        <dbReference type="Proteomes" id="UP000694891"/>
    </source>
</evidence>
<dbReference type="GO" id="GO:0035091">
    <property type="term" value="F:phosphatidylinositol binding"/>
    <property type="evidence" value="ECO:0007669"/>
    <property type="project" value="TreeGrafter"/>
</dbReference>
<dbReference type="RefSeq" id="XP_008282772.1">
    <property type="nucleotide sequence ID" value="XM_008284550.1"/>
</dbReference>
<dbReference type="GO" id="GO:0007032">
    <property type="term" value="P:endosome organization"/>
    <property type="evidence" value="ECO:0007669"/>
    <property type="project" value="TreeGrafter"/>
</dbReference>
<dbReference type="SUPFAM" id="SSF50729">
    <property type="entry name" value="PH domain-like"/>
    <property type="match status" value="1"/>
</dbReference>
<feature type="region of interest" description="Disordered" evidence="5">
    <location>
        <begin position="211"/>
        <end position="269"/>
    </location>
</feature>
<dbReference type="InterPro" id="IPR000306">
    <property type="entry name" value="Znf_FYVE"/>
</dbReference>
<dbReference type="GO" id="GO:0008333">
    <property type="term" value="P:endosome to lysosome transport"/>
    <property type="evidence" value="ECO:0007669"/>
    <property type="project" value="TreeGrafter"/>
</dbReference>
<keyword evidence="2 4" id="KW-0863">Zinc-finger</keyword>
<dbReference type="Gene3D" id="3.30.40.10">
    <property type="entry name" value="Zinc/RING finger domain, C3HC4 (zinc finger)"/>
    <property type="match status" value="1"/>
</dbReference>
<dbReference type="InterPro" id="IPR037871">
    <property type="entry name" value="PH_Phafin"/>
</dbReference>
<dbReference type="InterPro" id="IPR011011">
    <property type="entry name" value="Znf_FYVE_PHD"/>
</dbReference>
<dbReference type="InterPro" id="IPR001849">
    <property type="entry name" value="PH_domain"/>
</dbReference>
<evidence type="ECO:0000256" key="2">
    <source>
        <dbReference type="ARBA" id="ARBA00022771"/>
    </source>
</evidence>
<dbReference type="Pfam" id="PF00169">
    <property type="entry name" value="PH"/>
    <property type="match status" value="1"/>
</dbReference>
<keyword evidence="9" id="KW-1185">Reference proteome</keyword>
<feature type="compositionally biased region" description="Polar residues" evidence="5">
    <location>
        <begin position="211"/>
        <end position="221"/>
    </location>
</feature>
<dbReference type="GO" id="GO:0008270">
    <property type="term" value="F:zinc ion binding"/>
    <property type="evidence" value="ECO:0007669"/>
    <property type="project" value="UniProtKB-KW"/>
</dbReference>
<feature type="compositionally biased region" description="Low complexity" evidence="5">
    <location>
        <begin position="258"/>
        <end position="269"/>
    </location>
</feature>
<evidence type="ECO:0000256" key="3">
    <source>
        <dbReference type="ARBA" id="ARBA00022833"/>
    </source>
</evidence>
<dbReference type="GeneTree" id="ENSGT00940000160728"/>
<organism evidence="8">
    <name type="scientific">Stegastes partitus</name>
    <name type="common">bicolor damselfish</name>
    <dbReference type="NCBI Taxonomy" id="144197"/>
    <lineage>
        <taxon>Eukaryota</taxon>
        <taxon>Metazoa</taxon>
        <taxon>Chordata</taxon>
        <taxon>Craniata</taxon>
        <taxon>Vertebrata</taxon>
        <taxon>Euteleostomi</taxon>
        <taxon>Actinopterygii</taxon>
        <taxon>Neopterygii</taxon>
        <taxon>Teleostei</taxon>
        <taxon>Neoteleostei</taxon>
        <taxon>Acanthomorphata</taxon>
        <taxon>Ovalentaria</taxon>
        <taxon>Pomacentridae</taxon>
        <taxon>Stegastes</taxon>
    </lineage>
</organism>
<dbReference type="STRING" id="144197.ENSSPAP00000021655"/>
<proteinExistence type="predicted"/>
<dbReference type="OrthoDB" id="70570at2759"/>
<evidence type="ECO:0000313" key="10">
    <source>
        <dbReference type="RefSeq" id="XP_008282772.1"/>
    </source>
</evidence>
<dbReference type="PROSITE" id="PS50003">
    <property type="entry name" value="PH_DOMAIN"/>
    <property type="match status" value="1"/>
</dbReference>
<name>A0A3B5ALB8_9TELE</name>
<evidence type="ECO:0000256" key="5">
    <source>
        <dbReference type="SAM" id="MobiDB-lite"/>
    </source>
</evidence>
<dbReference type="Ensembl" id="ENSSPAT00000021995.1">
    <property type="protein sequence ID" value="ENSSPAP00000021655.1"/>
    <property type="gene ID" value="ENSSPAG00000016342.1"/>
</dbReference>
<feature type="domain" description="PH" evidence="6">
    <location>
        <begin position="34"/>
        <end position="130"/>
    </location>
</feature>
<protein>
    <submittedName>
        <fullName evidence="8 10">Pleckstrin homology domain-containing family F member 2-like</fullName>
    </submittedName>
</protein>
<dbReference type="SUPFAM" id="SSF57903">
    <property type="entry name" value="FYVE/PHD zinc finger"/>
    <property type="match status" value="1"/>
</dbReference>
<dbReference type="InterPro" id="IPR011993">
    <property type="entry name" value="PH-like_dom_sf"/>
</dbReference>
<dbReference type="InterPro" id="IPR017455">
    <property type="entry name" value="Znf_FYVE-rel"/>
</dbReference>
<keyword evidence="1" id="KW-0479">Metal-binding</keyword>
<reference evidence="10" key="2">
    <citation type="submission" date="2025-04" db="UniProtKB">
        <authorList>
            <consortium name="RefSeq"/>
        </authorList>
    </citation>
    <scope>IDENTIFICATION</scope>
</reference>
<evidence type="ECO:0000259" key="6">
    <source>
        <dbReference type="PROSITE" id="PS50003"/>
    </source>
</evidence>
<gene>
    <name evidence="8" type="primary">PLEKHF1</name>
    <name evidence="10" type="synonym">LOC103359290</name>
</gene>
<dbReference type="CDD" id="cd01218">
    <property type="entry name" value="PH_Phafin2-like"/>
    <property type="match status" value="1"/>
</dbReference>
<dbReference type="PANTHER" id="PTHR46280:SF2">
    <property type="entry name" value="PLECKSTRIN HOMOLOGY DOMAIN-CONTAINING FAMILY F MEMBER 1"/>
    <property type="match status" value="1"/>
</dbReference>
<dbReference type="GeneID" id="103359290"/>
<dbReference type="Pfam" id="PF01363">
    <property type="entry name" value="FYVE"/>
    <property type="match status" value="1"/>
</dbReference>
<evidence type="ECO:0000259" key="7">
    <source>
        <dbReference type="PROSITE" id="PS50178"/>
    </source>
</evidence>
<feature type="compositionally biased region" description="Acidic residues" evidence="5">
    <location>
        <begin position="222"/>
        <end position="238"/>
    </location>
</feature>
<dbReference type="SMART" id="SM00064">
    <property type="entry name" value="FYVE"/>
    <property type="match status" value="1"/>
</dbReference>
<evidence type="ECO:0000256" key="4">
    <source>
        <dbReference type="PROSITE-ProRule" id="PRU00091"/>
    </source>
</evidence>
<dbReference type="PANTHER" id="PTHR46280">
    <property type="entry name" value="PLECKSTRIN HOMOLOGY DOMAIN-CONTAINING FAMILY F MEMBER 2-RELATED"/>
    <property type="match status" value="1"/>
</dbReference>
<dbReference type="SMART" id="SM00233">
    <property type="entry name" value="PH"/>
    <property type="match status" value="1"/>
</dbReference>
<accession>A0A3B5ALB8</accession>
<dbReference type="Gene3D" id="2.30.29.30">
    <property type="entry name" value="Pleckstrin-homology domain (PH domain)/Phosphotyrosine-binding domain (PTB)"/>
    <property type="match status" value="1"/>
</dbReference>
<sequence>MDKLIFEKENCERIHAVENSFGPSGEQLCKPGRVLMGEGRLMKQGRKKQQPKAFFLFNDVLVYGSIILNGHWHKKQKIIPLEDIQLENMEDSDGFKHQWLMRTPSKSFFVSASSAEDKQAWIEHIQECQSRLLQDGGRQPGSAFAMTWIPDHAAQKCMRCLGKFTATNRRHHCRRCGFVVCNACSKERAVIGHIHATKRLRICKFCHQTRQRGGSTYSNGSSEEEEVIPFSQEEEDEELQNHMPSKWLDSRLGSWGNRTRTSSSVSTTT</sequence>
<dbReference type="PROSITE" id="PS50178">
    <property type="entry name" value="ZF_FYVE"/>
    <property type="match status" value="1"/>
</dbReference>
<keyword evidence="3" id="KW-0862">Zinc</keyword>
<dbReference type="Proteomes" id="UP000694891">
    <property type="component" value="Unplaced"/>
</dbReference>
<dbReference type="GO" id="GO:0005769">
    <property type="term" value="C:early endosome"/>
    <property type="evidence" value="ECO:0007669"/>
    <property type="project" value="TreeGrafter"/>
</dbReference>
<dbReference type="InterPro" id="IPR051765">
    <property type="entry name" value="PH_domain-containing_F"/>
</dbReference>
<reference evidence="8" key="1">
    <citation type="submission" date="2023-09" db="UniProtKB">
        <authorList>
            <consortium name="Ensembl"/>
        </authorList>
    </citation>
    <scope>IDENTIFICATION</scope>
</reference>